<name>A0A8H6I2F4_9AGAR</name>
<dbReference type="Proteomes" id="UP000521943">
    <property type="component" value="Unassembled WGS sequence"/>
</dbReference>
<dbReference type="OrthoDB" id="4951847at2759"/>
<feature type="non-terminal residue" evidence="1">
    <location>
        <position position="1"/>
    </location>
</feature>
<sequence>YITVVEPFIRSLWSLEAANANASDVFVFWCAVGATLNARIHEPELVRREVANQVVAIFNKRYSAFFSNEFYFVAFMMDPSDGLRLVLPAQGSSVTIRPSVNRMPFNAAYQRVKEYLKSMLKAMLHVAATTPEKGDPLLVKLGAKAAANELKIQVEAWWRRAGLWQFDTGLSTENPLEWWESIAKHTHGRILGLPASTIFSALINSMPDERTNSNITWLNSAIRGSQQPRTIMDHVAIRQWYTKHDVREQ</sequence>
<feature type="non-terminal residue" evidence="1">
    <location>
        <position position="249"/>
    </location>
</feature>
<dbReference type="EMBL" id="JACGCI010000027">
    <property type="protein sequence ID" value="KAF6756151.1"/>
    <property type="molecule type" value="Genomic_DNA"/>
</dbReference>
<dbReference type="AlphaFoldDB" id="A0A8H6I2F4"/>
<reference evidence="1 2" key="1">
    <citation type="submission" date="2020-07" db="EMBL/GenBank/DDBJ databases">
        <title>Comparative genomics of pyrophilous fungi reveals a link between fire events and developmental genes.</title>
        <authorList>
            <consortium name="DOE Joint Genome Institute"/>
            <person name="Steindorff A.S."/>
            <person name="Carver A."/>
            <person name="Calhoun S."/>
            <person name="Stillman K."/>
            <person name="Liu H."/>
            <person name="Lipzen A."/>
            <person name="Pangilinan J."/>
            <person name="Labutti K."/>
            <person name="Bruns T.D."/>
            <person name="Grigoriev I.V."/>
        </authorList>
    </citation>
    <scope>NUCLEOTIDE SEQUENCE [LARGE SCALE GENOMIC DNA]</scope>
    <source>
        <strain evidence="1 2">CBS 144469</strain>
    </source>
</reference>
<organism evidence="1 2">
    <name type="scientific">Ephemerocybe angulata</name>
    <dbReference type="NCBI Taxonomy" id="980116"/>
    <lineage>
        <taxon>Eukaryota</taxon>
        <taxon>Fungi</taxon>
        <taxon>Dikarya</taxon>
        <taxon>Basidiomycota</taxon>
        <taxon>Agaricomycotina</taxon>
        <taxon>Agaricomycetes</taxon>
        <taxon>Agaricomycetidae</taxon>
        <taxon>Agaricales</taxon>
        <taxon>Agaricineae</taxon>
        <taxon>Psathyrellaceae</taxon>
        <taxon>Ephemerocybe</taxon>
    </lineage>
</organism>
<dbReference type="SUPFAM" id="SSF53098">
    <property type="entry name" value="Ribonuclease H-like"/>
    <property type="match status" value="1"/>
</dbReference>
<evidence type="ECO:0000313" key="2">
    <source>
        <dbReference type="Proteomes" id="UP000521943"/>
    </source>
</evidence>
<protein>
    <submittedName>
        <fullName evidence="1">Uncharacterized protein</fullName>
    </submittedName>
</protein>
<evidence type="ECO:0000313" key="1">
    <source>
        <dbReference type="EMBL" id="KAF6756151.1"/>
    </source>
</evidence>
<comment type="caution">
    <text evidence="1">The sequence shown here is derived from an EMBL/GenBank/DDBJ whole genome shotgun (WGS) entry which is preliminary data.</text>
</comment>
<proteinExistence type="predicted"/>
<accession>A0A8H6I2F4</accession>
<keyword evidence="2" id="KW-1185">Reference proteome</keyword>
<dbReference type="InterPro" id="IPR012337">
    <property type="entry name" value="RNaseH-like_sf"/>
</dbReference>
<gene>
    <name evidence="1" type="ORF">DFP72DRAFT_759510</name>
</gene>